<protein>
    <submittedName>
        <fullName evidence="1">Uncharacterized protein</fullName>
    </submittedName>
</protein>
<reference evidence="1 2" key="1">
    <citation type="submission" date="2018-07" db="EMBL/GenBank/DDBJ databases">
        <title>Leeuwenhoekiella genomics.</title>
        <authorList>
            <person name="Tahon G."/>
            <person name="Willems A."/>
        </authorList>
    </citation>
    <scope>NUCLEOTIDE SEQUENCE [LARGE SCALE GENOMIC DNA]</scope>
    <source>
        <strain evidence="1 2">LMG 1345</strain>
    </source>
</reference>
<evidence type="ECO:0000313" key="1">
    <source>
        <dbReference type="EMBL" id="RXG32752.1"/>
    </source>
</evidence>
<dbReference type="AlphaFoldDB" id="A0A4Q0PR84"/>
<accession>A0A4Q0PR84</accession>
<name>A0A4Q0PR84_9FLAO</name>
<organism evidence="1 2">
    <name type="scientific">Leeuwenhoekiella marinoflava</name>
    <dbReference type="NCBI Taxonomy" id="988"/>
    <lineage>
        <taxon>Bacteria</taxon>
        <taxon>Pseudomonadati</taxon>
        <taxon>Bacteroidota</taxon>
        <taxon>Flavobacteriia</taxon>
        <taxon>Flavobacteriales</taxon>
        <taxon>Flavobacteriaceae</taxon>
        <taxon>Leeuwenhoekiella</taxon>
    </lineage>
</organism>
<proteinExistence type="predicted"/>
<gene>
    <name evidence="1" type="ORF">DSL99_531</name>
</gene>
<dbReference type="STRING" id="1122159.SAMN02745246_00590"/>
<comment type="caution">
    <text evidence="1">The sequence shown here is derived from an EMBL/GenBank/DDBJ whole genome shotgun (WGS) entry which is preliminary data.</text>
</comment>
<evidence type="ECO:0000313" key="2">
    <source>
        <dbReference type="Proteomes" id="UP000290608"/>
    </source>
</evidence>
<dbReference type="Proteomes" id="UP000290608">
    <property type="component" value="Unassembled WGS sequence"/>
</dbReference>
<sequence>MSFKIPKNIKKRVTQVYSSFFFCNGVISELYYLNLESLKDEVNFINNHTFQWYKISLQYMFIVEYCKLLESGEVEIVKRILHPYSN</sequence>
<dbReference type="EMBL" id="QOVL01000002">
    <property type="protein sequence ID" value="RXG32752.1"/>
    <property type="molecule type" value="Genomic_DNA"/>
</dbReference>